<proteinExistence type="predicted"/>
<dbReference type="AlphaFoldDB" id="D8K5N9"/>
<dbReference type="STRING" id="105559.Nwat_1290"/>
<accession>D8K5N9</accession>
<evidence type="ECO:0000313" key="2">
    <source>
        <dbReference type="Proteomes" id="UP000000393"/>
    </source>
</evidence>
<sequence length="62" mass="6891">MVENGMGRIRMLRCAQARKIVRINGSCDPENTVPVISIPCLEYHACDMMPPYGIPPCLGEDK</sequence>
<dbReference type="HOGENOM" id="CLU_2899614_0_0_6"/>
<dbReference type="EMBL" id="CP002086">
    <property type="protein sequence ID" value="ADJ28216.1"/>
    <property type="molecule type" value="Genomic_DNA"/>
</dbReference>
<evidence type="ECO:0000313" key="1">
    <source>
        <dbReference type="EMBL" id="ADJ28216.1"/>
    </source>
</evidence>
<protein>
    <submittedName>
        <fullName evidence="1">Uncharacterized protein</fullName>
    </submittedName>
</protein>
<name>D8K5N9_NITWC</name>
<keyword evidence="2" id="KW-1185">Reference proteome</keyword>
<dbReference type="Proteomes" id="UP000000393">
    <property type="component" value="Chromosome"/>
</dbReference>
<dbReference type="KEGG" id="nwa:Nwat_1290"/>
<reference evidence="1 2" key="1">
    <citation type="submission" date="2010-06" db="EMBL/GenBank/DDBJ databases">
        <title>Complete sequence of chromosome of Nitrosococcus watsoni C-113.</title>
        <authorList>
            <consortium name="US DOE Joint Genome Institute"/>
            <person name="Lucas S."/>
            <person name="Copeland A."/>
            <person name="Lapidus A."/>
            <person name="Cheng J.-F."/>
            <person name="Bruce D."/>
            <person name="Goodwin L."/>
            <person name="Pitluck S."/>
            <person name="Malfatti S.A."/>
            <person name="Chain P.S.G."/>
            <person name="Land M."/>
            <person name="Hauser L."/>
            <person name="Kyrpides N."/>
            <person name="Ivanova N."/>
            <person name="Cambell M.A."/>
            <person name="Heidelberg J.F."/>
            <person name="Klotz M.G."/>
            <person name="Woyke T."/>
        </authorList>
    </citation>
    <scope>NUCLEOTIDE SEQUENCE [LARGE SCALE GENOMIC DNA]</scope>
    <source>
        <strain evidence="1 2">C-113</strain>
    </source>
</reference>
<gene>
    <name evidence="1" type="ordered locus">Nwat_1290</name>
</gene>
<organism evidence="1 2">
    <name type="scientific">Nitrosococcus watsoni (strain C-113)</name>
    <dbReference type="NCBI Taxonomy" id="105559"/>
    <lineage>
        <taxon>Bacteria</taxon>
        <taxon>Pseudomonadati</taxon>
        <taxon>Pseudomonadota</taxon>
        <taxon>Gammaproteobacteria</taxon>
        <taxon>Chromatiales</taxon>
        <taxon>Chromatiaceae</taxon>
        <taxon>Nitrosococcus</taxon>
    </lineage>
</organism>